<comment type="caution">
    <text evidence="5">The sequence shown here is derived from an EMBL/GenBank/DDBJ whole genome shotgun (WGS) entry which is preliminary data.</text>
</comment>
<evidence type="ECO:0000256" key="1">
    <source>
        <dbReference type="ARBA" id="ARBA00023015"/>
    </source>
</evidence>
<dbReference type="Gene3D" id="1.10.10.10">
    <property type="entry name" value="Winged helix-like DNA-binding domain superfamily/Winged helix DNA-binding domain"/>
    <property type="match status" value="1"/>
</dbReference>
<dbReference type="PRINTS" id="PR00778">
    <property type="entry name" value="HTHARSR"/>
</dbReference>
<proteinExistence type="predicted"/>
<evidence type="ECO:0000313" key="6">
    <source>
        <dbReference type="Proteomes" id="UP000321769"/>
    </source>
</evidence>
<dbReference type="GO" id="GO:0003677">
    <property type="term" value="F:DNA binding"/>
    <property type="evidence" value="ECO:0007669"/>
    <property type="project" value="UniProtKB-KW"/>
</dbReference>
<feature type="domain" description="HTH arsR-type" evidence="4">
    <location>
        <begin position="24"/>
        <end position="114"/>
    </location>
</feature>
<name>A0A512HU81_9ACTN</name>
<keyword evidence="1" id="KW-0805">Transcription regulation</keyword>
<dbReference type="InterPro" id="IPR011991">
    <property type="entry name" value="ArsR-like_HTH"/>
</dbReference>
<dbReference type="GO" id="GO:0003700">
    <property type="term" value="F:DNA-binding transcription factor activity"/>
    <property type="evidence" value="ECO:0007669"/>
    <property type="project" value="InterPro"/>
</dbReference>
<keyword evidence="3" id="KW-0804">Transcription</keyword>
<dbReference type="PANTHER" id="PTHR33154:SF18">
    <property type="entry name" value="ARSENICAL RESISTANCE OPERON REPRESSOR"/>
    <property type="match status" value="1"/>
</dbReference>
<dbReference type="InterPro" id="IPR036388">
    <property type="entry name" value="WH-like_DNA-bd_sf"/>
</dbReference>
<dbReference type="EMBL" id="BJZQ01000005">
    <property type="protein sequence ID" value="GEO89011.1"/>
    <property type="molecule type" value="Genomic_DNA"/>
</dbReference>
<dbReference type="OrthoDB" id="7945987at2"/>
<evidence type="ECO:0000256" key="2">
    <source>
        <dbReference type="ARBA" id="ARBA00023125"/>
    </source>
</evidence>
<reference evidence="5 6" key="1">
    <citation type="submission" date="2019-07" db="EMBL/GenBank/DDBJ databases">
        <title>Whole genome shotgun sequence of Aeromicrobium flavum NBRC 107625.</title>
        <authorList>
            <person name="Hosoyama A."/>
            <person name="Uohara A."/>
            <person name="Ohji S."/>
            <person name="Ichikawa N."/>
        </authorList>
    </citation>
    <scope>NUCLEOTIDE SEQUENCE [LARGE SCALE GENOMIC DNA]</scope>
    <source>
        <strain evidence="5 6">NBRC 107625</strain>
    </source>
</reference>
<dbReference type="SMART" id="SM00418">
    <property type="entry name" value="HTH_ARSR"/>
    <property type="match status" value="1"/>
</dbReference>
<accession>A0A512HU81</accession>
<keyword evidence="2" id="KW-0238">DNA-binding</keyword>
<evidence type="ECO:0000256" key="3">
    <source>
        <dbReference type="ARBA" id="ARBA00023163"/>
    </source>
</evidence>
<evidence type="ECO:0000259" key="4">
    <source>
        <dbReference type="PROSITE" id="PS50987"/>
    </source>
</evidence>
<dbReference type="InterPro" id="IPR051081">
    <property type="entry name" value="HTH_MetalResp_TranReg"/>
</dbReference>
<evidence type="ECO:0000313" key="5">
    <source>
        <dbReference type="EMBL" id="GEO89011.1"/>
    </source>
</evidence>
<dbReference type="NCBIfam" id="NF033788">
    <property type="entry name" value="HTH_metalloreg"/>
    <property type="match status" value="1"/>
</dbReference>
<dbReference type="CDD" id="cd00090">
    <property type="entry name" value="HTH_ARSR"/>
    <property type="match status" value="1"/>
</dbReference>
<dbReference type="SUPFAM" id="SSF46785">
    <property type="entry name" value="Winged helix' DNA-binding domain"/>
    <property type="match status" value="1"/>
</dbReference>
<keyword evidence="6" id="KW-1185">Reference proteome</keyword>
<protein>
    <submittedName>
        <fullName evidence="5">Transcriptional regulator</fullName>
    </submittedName>
</protein>
<sequence>MVSRAPRPDGSQPSRPAAVLRPALTRQQAEDTAQLLSVVSNSTRLQLLSLVHLSEGGRARVVDLTQALELRQPTISHHVKVLHEAGILSRTPVGREVWYSIVPDRLSAIADLLR</sequence>
<dbReference type="Pfam" id="PF01022">
    <property type="entry name" value="HTH_5"/>
    <property type="match status" value="1"/>
</dbReference>
<dbReference type="Proteomes" id="UP000321769">
    <property type="component" value="Unassembled WGS sequence"/>
</dbReference>
<dbReference type="InterPro" id="IPR036390">
    <property type="entry name" value="WH_DNA-bd_sf"/>
</dbReference>
<gene>
    <name evidence="5" type="ORF">AFL01nite_13380</name>
</gene>
<dbReference type="PANTHER" id="PTHR33154">
    <property type="entry name" value="TRANSCRIPTIONAL REGULATOR, ARSR FAMILY"/>
    <property type="match status" value="1"/>
</dbReference>
<dbReference type="PROSITE" id="PS50987">
    <property type="entry name" value="HTH_ARSR_2"/>
    <property type="match status" value="1"/>
</dbReference>
<organism evidence="5 6">
    <name type="scientific">Aeromicrobium flavum</name>
    <dbReference type="NCBI Taxonomy" id="416568"/>
    <lineage>
        <taxon>Bacteria</taxon>
        <taxon>Bacillati</taxon>
        <taxon>Actinomycetota</taxon>
        <taxon>Actinomycetes</taxon>
        <taxon>Propionibacteriales</taxon>
        <taxon>Nocardioidaceae</taxon>
        <taxon>Aeromicrobium</taxon>
    </lineage>
</organism>
<dbReference type="AlphaFoldDB" id="A0A512HU81"/>
<dbReference type="RefSeq" id="WP_146826712.1">
    <property type="nucleotide sequence ID" value="NZ_BAAAYQ010000001.1"/>
</dbReference>
<dbReference type="InterPro" id="IPR001845">
    <property type="entry name" value="HTH_ArsR_DNA-bd_dom"/>
</dbReference>